<dbReference type="PANTHER" id="PTHR45755:SF4">
    <property type="entry name" value="ZINC TRANSPORTER 7"/>
    <property type="match status" value="1"/>
</dbReference>
<dbReference type="GO" id="GO:0005385">
    <property type="term" value="F:zinc ion transmembrane transporter activity"/>
    <property type="evidence" value="ECO:0007669"/>
    <property type="project" value="UniProtKB-UniRule"/>
</dbReference>
<keyword evidence="8" id="KW-0256">Endoplasmic reticulum</keyword>
<reference evidence="11 12" key="1">
    <citation type="submission" date="2019-04" db="EMBL/GenBank/DDBJ databases">
        <title>Comparative genomics and transcriptomics to analyze fruiting body development in filamentous ascomycetes.</title>
        <authorList>
            <consortium name="DOE Joint Genome Institute"/>
            <person name="Lutkenhaus R."/>
            <person name="Traeger S."/>
            <person name="Breuer J."/>
            <person name="Kuo A."/>
            <person name="Lipzen A."/>
            <person name="Pangilinan J."/>
            <person name="Dilworth D."/>
            <person name="Sandor L."/>
            <person name="Poggeler S."/>
            <person name="Barry K."/>
            <person name="Grigoriev I.V."/>
            <person name="Nowrousian M."/>
        </authorList>
    </citation>
    <scope>NUCLEOTIDE SEQUENCE [LARGE SCALE GENOMIC DNA]</scope>
    <source>
        <strain evidence="11 12">CBS 389.68</strain>
    </source>
</reference>
<feature type="transmembrane region" description="Helical" evidence="8">
    <location>
        <begin position="105"/>
        <end position="125"/>
    </location>
</feature>
<dbReference type="Pfam" id="PF01545">
    <property type="entry name" value="Cation_efflux"/>
    <property type="match status" value="1"/>
</dbReference>
<dbReference type="PANTHER" id="PTHR45755">
    <property type="match status" value="1"/>
</dbReference>
<keyword evidence="12" id="KW-1185">Reference proteome</keyword>
<dbReference type="Proteomes" id="UP000298138">
    <property type="component" value="Unassembled WGS sequence"/>
</dbReference>
<dbReference type="EMBL" id="ML220114">
    <property type="protein sequence ID" value="TGZ82693.1"/>
    <property type="molecule type" value="Genomic_DNA"/>
</dbReference>
<dbReference type="InterPro" id="IPR045316">
    <property type="entry name" value="Msc2-like"/>
</dbReference>
<dbReference type="FunFam" id="1.20.1510.10:FF:000014">
    <property type="entry name" value="Cation efflux protein/ zinc transporter"/>
    <property type="match status" value="1"/>
</dbReference>
<dbReference type="GO" id="GO:0005794">
    <property type="term" value="C:Golgi apparatus"/>
    <property type="evidence" value="ECO:0007669"/>
    <property type="project" value="TreeGrafter"/>
</dbReference>
<feature type="region of interest" description="Disordered" evidence="9">
    <location>
        <begin position="1"/>
        <end position="85"/>
    </location>
</feature>
<evidence type="ECO:0000256" key="9">
    <source>
        <dbReference type="SAM" id="MobiDB-lite"/>
    </source>
</evidence>
<keyword evidence="7 8" id="KW-0472">Membrane</keyword>
<evidence type="ECO:0000313" key="12">
    <source>
        <dbReference type="Proteomes" id="UP000298138"/>
    </source>
</evidence>
<dbReference type="InterPro" id="IPR027469">
    <property type="entry name" value="Cation_efflux_TMD_sf"/>
</dbReference>
<organism evidence="11 12">
    <name type="scientific">Ascodesmis nigricans</name>
    <dbReference type="NCBI Taxonomy" id="341454"/>
    <lineage>
        <taxon>Eukaryota</taxon>
        <taxon>Fungi</taxon>
        <taxon>Dikarya</taxon>
        <taxon>Ascomycota</taxon>
        <taxon>Pezizomycotina</taxon>
        <taxon>Pezizomycetes</taxon>
        <taxon>Pezizales</taxon>
        <taxon>Ascodesmidaceae</taxon>
        <taxon>Ascodesmis</taxon>
    </lineage>
</organism>
<feature type="transmembrane region" description="Helical" evidence="8">
    <location>
        <begin position="637"/>
        <end position="660"/>
    </location>
</feature>
<comment type="function">
    <text evidence="8">Functions as a zinc transporter.</text>
</comment>
<feature type="transmembrane region" description="Helical" evidence="8">
    <location>
        <begin position="472"/>
        <end position="491"/>
    </location>
</feature>
<dbReference type="AlphaFoldDB" id="A0A4S2N141"/>
<feature type="transmembrane region" description="Helical" evidence="8">
    <location>
        <begin position="343"/>
        <end position="361"/>
    </location>
</feature>
<dbReference type="GO" id="GO:0006882">
    <property type="term" value="P:intracellular zinc ion homeostasis"/>
    <property type="evidence" value="ECO:0007669"/>
    <property type="project" value="InterPro"/>
</dbReference>
<sequence>MVMDHSHTHSHSSSPTPPDGHGHSHSHSHSEPSGPPTTRPKRNHGHRGSYALPSPLSFDNGYPIPPSHPSPALAYTGSSNRHRKAVEEPFSSARHTHKHRHGHRLSIASLATPVLLAASLLLASLSHPHSHPPPPPVLISIQDGPLSKIGNDPVGQPPLAPQFTARVVTAAAIGAGALLVGALLQYLTLFLPSWARSAGNPDDDRTARKLVTGVRWGEVLRRALAVWMVYLAATQLGGVRGAVVVGAALAGGVVEGGVMGLMKQRGLGVAVVIAAVWDVLQDTRDWGILLAYCGIVVGLAAAGEQVWPVEGQARRSSLVSVKAGVILGVVAGLGWMSGSVETVGKLALGGVLVGGVAMAFGARMNGDIGCGIALITALSGGWWTSMISTPDLISEGGLAALTLAGVHFDHHPFFLSSSHSHGHSHSHAHDDCTSQPTKPPKPPSTISLQLLTLTSSHPLLHSILLDRDSRRITYFMFLNLSFMFIQTAYGFLTGSLGLISDSVHMFFDCLALAVGVSAAVMSKYPPSLRYPYGLGKMDTLAGFANGIFLMLISVEIVWEAIERLRNPTPMDRLAELLVVSIVGLAVNMVGMLAFDHAHMHGHSHGHSHSHSHGEKEGHGEDTHAVTGAGGSENMHGIFLHILADALGSVSVVISTILIHYTSWPGFDPLASVLIALLIFVSSIPLVTSAAKNLLITVDSAVEYELRETISGVGSVRGVESYGGVRFWGTGEGLMKGVVHVVRRRGEEAETVRRRVEEWGRGKGVEVVVQVEEPGEECWCRNSG</sequence>
<feature type="transmembrane region" description="Helical" evidence="8">
    <location>
        <begin position="224"/>
        <end position="254"/>
    </location>
</feature>
<evidence type="ECO:0000256" key="8">
    <source>
        <dbReference type="RuleBase" id="RU369017"/>
    </source>
</evidence>
<evidence type="ECO:0000256" key="1">
    <source>
        <dbReference type="ARBA" id="ARBA00004141"/>
    </source>
</evidence>
<feature type="transmembrane region" description="Helical" evidence="8">
    <location>
        <begin position="319"/>
        <end position="337"/>
    </location>
</feature>
<dbReference type="Gene3D" id="1.20.1510.10">
    <property type="entry name" value="Cation efflux protein transmembrane domain"/>
    <property type="match status" value="1"/>
</dbReference>
<feature type="compositionally biased region" description="Basic residues" evidence="9">
    <location>
        <begin position="600"/>
        <end position="610"/>
    </location>
</feature>
<dbReference type="InParanoid" id="A0A4S2N141"/>
<name>A0A4S2N141_9PEZI</name>
<keyword evidence="6 8" id="KW-0406">Ion transport</keyword>
<protein>
    <recommendedName>
        <fullName evidence="8">Zinc transporter</fullName>
    </recommendedName>
</protein>
<keyword evidence="3 8" id="KW-0813">Transport</keyword>
<accession>A0A4S2N141</accession>
<proteinExistence type="inferred from homology"/>
<dbReference type="NCBIfam" id="TIGR01297">
    <property type="entry name" value="CDF"/>
    <property type="match status" value="1"/>
</dbReference>
<evidence type="ECO:0000256" key="4">
    <source>
        <dbReference type="ARBA" id="ARBA00022692"/>
    </source>
</evidence>
<comment type="caution">
    <text evidence="8">Lacks conserved residue(s) required for the propagation of feature annotation.</text>
</comment>
<dbReference type="OrthoDB" id="78669at2759"/>
<comment type="subcellular location">
    <subcellularLocation>
        <location evidence="8">Endoplasmic reticulum membrane</location>
        <topology evidence="8">Multi-pass membrane protein</topology>
    </subcellularLocation>
    <subcellularLocation>
        <location evidence="1">Membrane</location>
        <topology evidence="1">Multi-pass membrane protein</topology>
    </subcellularLocation>
</comment>
<evidence type="ECO:0000313" key="11">
    <source>
        <dbReference type="EMBL" id="TGZ82693.1"/>
    </source>
</evidence>
<evidence type="ECO:0000256" key="2">
    <source>
        <dbReference type="ARBA" id="ARBA00008873"/>
    </source>
</evidence>
<dbReference type="GO" id="GO:1904257">
    <property type="term" value="P:zinc ion import into Golgi lumen"/>
    <property type="evidence" value="ECO:0007669"/>
    <property type="project" value="TreeGrafter"/>
</dbReference>
<feature type="domain" description="Cation efflux protein transmembrane" evidence="10">
    <location>
        <begin position="473"/>
        <end position="694"/>
    </location>
</feature>
<evidence type="ECO:0000256" key="7">
    <source>
        <dbReference type="ARBA" id="ARBA00023136"/>
    </source>
</evidence>
<evidence type="ECO:0000256" key="5">
    <source>
        <dbReference type="ARBA" id="ARBA00022989"/>
    </source>
</evidence>
<feature type="transmembrane region" description="Helical" evidence="8">
    <location>
        <begin position="573"/>
        <end position="594"/>
    </location>
</feature>
<feature type="region of interest" description="Disordered" evidence="9">
    <location>
        <begin position="600"/>
        <end position="626"/>
    </location>
</feature>
<dbReference type="GO" id="GO:0005789">
    <property type="term" value="C:endoplasmic reticulum membrane"/>
    <property type="evidence" value="ECO:0007669"/>
    <property type="project" value="UniProtKB-SubCell"/>
</dbReference>
<dbReference type="InterPro" id="IPR002524">
    <property type="entry name" value="Cation_efflux"/>
</dbReference>
<evidence type="ECO:0000256" key="6">
    <source>
        <dbReference type="ARBA" id="ARBA00023065"/>
    </source>
</evidence>
<feature type="transmembrane region" description="Helical" evidence="8">
    <location>
        <begin position="167"/>
        <end position="187"/>
    </location>
</feature>
<gene>
    <name evidence="11" type="ORF">EX30DRAFT_393973</name>
</gene>
<feature type="transmembrane region" description="Helical" evidence="8">
    <location>
        <begin position="666"/>
        <end position="686"/>
    </location>
</feature>
<dbReference type="STRING" id="341454.A0A4S2N141"/>
<keyword evidence="5 8" id="KW-1133">Transmembrane helix</keyword>
<feature type="region of interest" description="Disordered" evidence="9">
    <location>
        <begin position="419"/>
        <end position="443"/>
    </location>
</feature>
<evidence type="ECO:0000259" key="10">
    <source>
        <dbReference type="Pfam" id="PF01545"/>
    </source>
</evidence>
<dbReference type="GO" id="GO:0031410">
    <property type="term" value="C:cytoplasmic vesicle"/>
    <property type="evidence" value="ECO:0007669"/>
    <property type="project" value="TreeGrafter"/>
</dbReference>
<dbReference type="InterPro" id="IPR058533">
    <property type="entry name" value="Cation_efflux_TM"/>
</dbReference>
<feature type="transmembrane region" description="Helical" evidence="8">
    <location>
        <begin position="286"/>
        <end position="307"/>
    </location>
</feature>
<dbReference type="SUPFAM" id="SSF161111">
    <property type="entry name" value="Cation efflux protein transmembrane domain-like"/>
    <property type="match status" value="1"/>
</dbReference>
<keyword evidence="4 8" id="KW-0812">Transmembrane</keyword>
<comment type="similarity">
    <text evidence="2 8">Belongs to the cation diffusion facilitator (CDF) transporter (TC 2.A.4) family. SLC30A subfamily.</text>
</comment>
<feature type="compositionally biased region" description="Basic and acidic residues" evidence="9">
    <location>
        <begin position="611"/>
        <end position="623"/>
    </location>
</feature>
<evidence type="ECO:0000256" key="3">
    <source>
        <dbReference type="ARBA" id="ARBA00022448"/>
    </source>
</evidence>
<feature type="transmembrane region" description="Helical" evidence="8">
    <location>
        <begin position="542"/>
        <end position="561"/>
    </location>
</feature>